<protein>
    <recommendedName>
        <fullName evidence="2">C2 NT-type domain-containing protein</fullName>
    </recommendedName>
</protein>
<dbReference type="RefSeq" id="XP_047847824.1">
    <property type="nucleotide sequence ID" value="XM_047991811.1"/>
</dbReference>
<evidence type="ECO:0000256" key="1">
    <source>
        <dbReference type="SAM" id="MobiDB-lite"/>
    </source>
</evidence>
<dbReference type="PANTHER" id="PTHR21456">
    <property type="entry name" value="FAMILY WITH SEQUENCE SIMILARITY 102"/>
    <property type="match status" value="1"/>
</dbReference>
<dbReference type="EMBL" id="CP086364">
    <property type="protein sequence ID" value="UNI24343.1"/>
    <property type="molecule type" value="Genomic_DNA"/>
</dbReference>
<reference evidence="3" key="1">
    <citation type="submission" date="2021-11" db="EMBL/GenBank/DDBJ databases">
        <title>Purpureocillium_takamizusanense_genome.</title>
        <authorList>
            <person name="Nguyen N.-H."/>
        </authorList>
    </citation>
    <scope>NUCLEOTIDE SEQUENCE</scope>
    <source>
        <strain evidence="3">PT3</strain>
    </source>
</reference>
<proteinExistence type="predicted"/>
<evidence type="ECO:0000259" key="2">
    <source>
        <dbReference type="PROSITE" id="PS51840"/>
    </source>
</evidence>
<feature type="domain" description="C2 NT-type" evidence="2">
    <location>
        <begin position="5"/>
        <end position="181"/>
    </location>
</feature>
<feature type="compositionally biased region" description="Basic and acidic residues" evidence="1">
    <location>
        <begin position="385"/>
        <end position="402"/>
    </location>
</feature>
<feature type="region of interest" description="Disordered" evidence="1">
    <location>
        <begin position="262"/>
        <end position="292"/>
    </location>
</feature>
<feature type="compositionally biased region" description="Gly residues" evidence="1">
    <location>
        <begin position="331"/>
        <end position="344"/>
    </location>
</feature>
<feature type="compositionally biased region" description="Basic residues" evidence="1">
    <location>
        <begin position="305"/>
        <end position="316"/>
    </location>
</feature>
<dbReference type="PANTHER" id="PTHR21456:SF1">
    <property type="entry name" value="C2 NT-TYPE DOMAIN-CONTAINING PROTEIN"/>
    <property type="match status" value="1"/>
</dbReference>
<dbReference type="Proteomes" id="UP000829364">
    <property type="component" value="Chromosome 11"/>
</dbReference>
<name>A0A9Q8QQ34_9HYPO</name>
<feature type="region of interest" description="Disordered" evidence="1">
    <location>
        <begin position="304"/>
        <end position="402"/>
    </location>
</feature>
<dbReference type="AlphaFoldDB" id="A0A9Q8QQ34"/>
<dbReference type="Pfam" id="PF10358">
    <property type="entry name" value="NT-C2"/>
    <property type="match status" value="1"/>
</dbReference>
<dbReference type="GeneID" id="72072041"/>
<dbReference type="PROSITE" id="PS51840">
    <property type="entry name" value="C2_NT"/>
    <property type="match status" value="1"/>
</dbReference>
<dbReference type="OrthoDB" id="3365224at2759"/>
<evidence type="ECO:0000313" key="4">
    <source>
        <dbReference type="Proteomes" id="UP000829364"/>
    </source>
</evidence>
<accession>A0A9Q8QQ34</accession>
<dbReference type="InterPro" id="IPR039931">
    <property type="entry name" value="EEIG1/2-like"/>
</dbReference>
<feature type="compositionally biased region" description="Basic and acidic residues" evidence="1">
    <location>
        <begin position="352"/>
        <end position="366"/>
    </location>
</feature>
<gene>
    <name evidence="3" type="ORF">JDV02_010096</name>
</gene>
<evidence type="ECO:0000313" key="3">
    <source>
        <dbReference type="EMBL" id="UNI24343.1"/>
    </source>
</evidence>
<sequence>MHFLPIVGKARKPKFELHLKIFDLNNVPLAVGSSYVKWHLTHSMHAEHRGRTSKCPIANHKVDFGFSKVISSVRISIDKNNNLTECPIELEVVQEFIGSEKTVLGNVRLNLSEYVEESEAYGRDIASLPRKRSNSVAISPTSAAPSEPLQARTADDGIVRRYLMQDSKVNCTLKVGILMIQMDGERNYIAPPLRTAPVFGGIAGFMGPEQAEDETGPLPSISKGRDLSEVQDLYRRTLAASWSRQPSELPADECIEDIFSGGNGWKTKRDHSAAPDSDIEDDLDGNHGTLRPSDFRRLAFQEHGRHNRNNSHHRRTQSASSDKSASTVTGRGSGSGSGGGGGGGGRKRGVRIAREDSREARDDDAGSMRSGSMGSLAPTLGSSSDGDRRGDTGMRRAREVGEFDLRDDLVAWKLPSVAT</sequence>
<feature type="compositionally biased region" description="Polar residues" evidence="1">
    <location>
        <begin position="317"/>
        <end position="329"/>
    </location>
</feature>
<organism evidence="3 4">
    <name type="scientific">Purpureocillium takamizusanense</name>
    <dbReference type="NCBI Taxonomy" id="2060973"/>
    <lineage>
        <taxon>Eukaryota</taxon>
        <taxon>Fungi</taxon>
        <taxon>Dikarya</taxon>
        <taxon>Ascomycota</taxon>
        <taxon>Pezizomycotina</taxon>
        <taxon>Sordariomycetes</taxon>
        <taxon>Hypocreomycetidae</taxon>
        <taxon>Hypocreales</taxon>
        <taxon>Ophiocordycipitaceae</taxon>
        <taxon>Purpureocillium</taxon>
    </lineage>
</organism>
<dbReference type="InterPro" id="IPR019448">
    <property type="entry name" value="NT-C2"/>
</dbReference>
<keyword evidence="4" id="KW-1185">Reference proteome</keyword>